<sequence>MKLSAVLPVFAALVALAHVAPALAAPAVNATAIATLSLAAPLLARSPPFYRGRECIGHCVKAGNGDHGYDLLCDTCRNGTFIDGVPISRGCTRCAEGCFTQDWWVCNLCIHTLKECQCLEE</sequence>
<dbReference type="PROSITE" id="PS00652">
    <property type="entry name" value="TNFR_NGFR_1"/>
    <property type="match status" value="1"/>
</dbReference>
<dbReference type="InterPro" id="IPR001368">
    <property type="entry name" value="TNFR/NGFR_Cys_rich_reg"/>
</dbReference>
<proteinExistence type="predicted"/>
<keyword evidence="4" id="KW-1185">Reference proteome</keyword>
<dbReference type="EMBL" id="ML976210">
    <property type="protein sequence ID" value="KAF1936108.1"/>
    <property type="molecule type" value="Genomic_DNA"/>
</dbReference>
<accession>A0A6A5S9H0</accession>
<gene>
    <name evidence="3" type="ORF">EJ02DRAFT_459798</name>
</gene>
<evidence type="ECO:0000313" key="4">
    <source>
        <dbReference type="Proteomes" id="UP000800038"/>
    </source>
</evidence>
<feature type="domain" description="TNFR-Cys" evidence="2">
    <location>
        <begin position="76"/>
        <end position="118"/>
    </location>
</feature>
<dbReference type="Proteomes" id="UP000800038">
    <property type="component" value="Unassembled WGS sequence"/>
</dbReference>
<feature type="signal peptide" evidence="1">
    <location>
        <begin position="1"/>
        <end position="24"/>
    </location>
</feature>
<keyword evidence="1" id="KW-0732">Signal</keyword>
<evidence type="ECO:0000313" key="3">
    <source>
        <dbReference type="EMBL" id="KAF1936108.1"/>
    </source>
</evidence>
<feature type="chain" id="PRO_5025524408" description="TNFR-Cys domain-containing protein" evidence="1">
    <location>
        <begin position="25"/>
        <end position="121"/>
    </location>
</feature>
<name>A0A6A5S9H0_9PLEO</name>
<evidence type="ECO:0000259" key="2">
    <source>
        <dbReference type="PROSITE" id="PS00652"/>
    </source>
</evidence>
<organism evidence="3 4">
    <name type="scientific">Clathrospora elynae</name>
    <dbReference type="NCBI Taxonomy" id="706981"/>
    <lineage>
        <taxon>Eukaryota</taxon>
        <taxon>Fungi</taxon>
        <taxon>Dikarya</taxon>
        <taxon>Ascomycota</taxon>
        <taxon>Pezizomycotina</taxon>
        <taxon>Dothideomycetes</taxon>
        <taxon>Pleosporomycetidae</taxon>
        <taxon>Pleosporales</taxon>
        <taxon>Diademaceae</taxon>
        <taxon>Clathrospora</taxon>
    </lineage>
</organism>
<protein>
    <recommendedName>
        <fullName evidence="2">TNFR-Cys domain-containing protein</fullName>
    </recommendedName>
</protein>
<evidence type="ECO:0000256" key="1">
    <source>
        <dbReference type="SAM" id="SignalP"/>
    </source>
</evidence>
<reference evidence="3" key="1">
    <citation type="journal article" date="2020" name="Stud. Mycol.">
        <title>101 Dothideomycetes genomes: a test case for predicting lifestyles and emergence of pathogens.</title>
        <authorList>
            <person name="Haridas S."/>
            <person name="Albert R."/>
            <person name="Binder M."/>
            <person name="Bloem J."/>
            <person name="Labutti K."/>
            <person name="Salamov A."/>
            <person name="Andreopoulos B."/>
            <person name="Baker S."/>
            <person name="Barry K."/>
            <person name="Bills G."/>
            <person name="Bluhm B."/>
            <person name="Cannon C."/>
            <person name="Castanera R."/>
            <person name="Culley D."/>
            <person name="Daum C."/>
            <person name="Ezra D."/>
            <person name="Gonzalez J."/>
            <person name="Henrissat B."/>
            <person name="Kuo A."/>
            <person name="Liang C."/>
            <person name="Lipzen A."/>
            <person name="Lutzoni F."/>
            <person name="Magnuson J."/>
            <person name="Mondo S."/>
            <person name="Nolan M."/>
            <person name="Ohm R."/>
            <person name="Pangilinan J."/>
            <person name="Park H.-J."/>
            <person name="Ramirez L."/>
            <person name="Alfaro M."/>
            <person name="Sun H."/>
            <person name="Tritt A."/>
            <person name="Yoshinaga Y."/>
            <person name="Zwiers L.-H."/>
            <person name="Turgeon B."/>
            <person name="Goodwin S."/>
            <person name="Spatafora J."/>
            <person name="Crous P."/>
            <person name="Grigoriev I."/>
        </authorList>
    </citation>
    <scope>NUCLEOTIDE SEQUENCE</scope>
    <source>
        <strain evidence="3">CBS 161.51</strain>
    </source>
</reference>
<dbReference type="AlphaFoldDB" id="A0A6A5S9H0"/>